<dbReference type="Proteomes" id="UP001153148">
    <property type="component" value="Unassembled WGS sequence"/>
</dbReference>
<dbReference type="InterPro" id="IPR032675">
    <property type="entry name" value="LRR_dom_sf"/>
</dbReference>
<comment type="caution">
    <text evidence="1">The sequence shown here is derived from an EMBL/GenBank/DDBJ whole genome shotgun (WGS) entry which is preliminary data.</text>
</comment>
<gene>
    <name evidence="1" type="ORF">TPAB3V08_LOCUS8975</name>
</gene>
<protein>
    <submittedName>
        <fullName evidence="1">Uncharacterized protein</fullName>
    </submittedName>
</protein>
<proteinExistence type="predicted"/>
<dbReference type="Gene3D" id="3.80.10.10">
    <property type="entry name" value="Ribonuclease Inhibitor"/>
    <property type="match status" value="1"/>
</dbReference>
<accession>A0ABN7P2R6</accession>
<evidence type="ECO:0000313" key="2">
    <source>
        <dbReference type="Proteomes" id="UP001153148"/>
    </source>
</evidence>
<reference evidence="1" key="1">
    <citation type="submission" date="2021-03" db="EMBL/GenBank/DDBJ databases">
        <authorList>
            <person name="Tran Van P."/>
        </authorList>
    </citation>
    <scope>NUCLEOTIDE SEQUENCE</scope>
</reference>
<dbReference type="EMBL" id="CAJPIN010018229">
    <property type="protein sequence ID" value="CAG2062022.1"/>
    <property type="molecule type" value="Genomic_DNA"/>
</dbReference>
<evidence type="ECO:0000313" key="1">
    <source>
        <dbReference type="EMBL" id="CAG2062022.1"/>
    </source>
</evidence>
<name>A0ABN7P2R6_TIMPD</name>
<sequence>MIRQRIVSKILKTYSKTLYDNPPAVLKFLDIILCKEVKTVELNDQNLRYDSEIWPILLKRCTGLERNSYQNLKYSLNLVSMAQVMSVLNRFAMVPKMLGPCGAGTLQPLLCRLCLNCPQLTELVLKDSVKGSDTMAFIGKTCHRLRLLDITGSRVVCSDLIRLCVRSPHRALQDFTANSTENSYLADVVHHCGINVLSEFREL</sequence>
<keyword evidence="2" id="KW-1185">Reference proteome</keyword>
<organism evidence="1 2">
    <name type="scientific">Timema podura</name>
    <name type="common">Walking stick</name>
    <dbReference type="NCBI Taxonomy" id="61482"/>
    <lineage>
        <taxon>Eukaryota</taxon>
        <taxon>Metazoa</taxon>
        <taxon>Ecdysozoa</taxon>
        <taxon>Arthropoda</taxon>
        <taxon>Hexapoda</taxon>
        <taxon>Insecta</taxon>
        <taxon>Pterygota</taxon>
        <taxon>Neoptera</taxon>
        <taxon>Polyneoptera</taxon>
        <taxon>Phasmatodea</taxon>
        <taxon>Timematodea</taxon>
        <taxon>Timematoidea</taxon>
        <taxon>Timematidae</taxon>
        <taxon>Timema</taxon>
    </lineage>
</organism>